<evidence type="ECO:0000259" key="1">
    <source>
        <dbReference type="Pfam" id="PF01494"/>
    </source>
</evidence>
<keyword evidence="3" id="KW-1185">Reference proteome</keyword>
<protein>
    <submittedName>
        <fullName evidence="2">Geranylgeranyl reductase family protein</fullName>
    </submittedName>
</protein>
<dbReference type="EMBL" id="WVIE01000001">
    <property type="protein sequence ID" value="NDJ15800.1"/>
    <property type="molecule type" value="Genomic_DNA"/>
</dbReference>
<dbReference type="InterPro" id="IPR050407">
    <property type="entry name" value="Geranylgeranyl_reductase"/>
</dbReference>
<dbReference type="GO" id="GO:0071949">
    <property type="term" value="F:FAD binding"/>
    <property type="evidence" value="ECO:0007669"/>
    <property type="project" value="InterPro"/>
</dbReference>
<dbReference type="InterPro" id="IPR002938">
    <property type="entry name" value="FAD-bd"/>
</dbReference>
<dbReference type="PANTHER" id="PTHR42685:SF22">
    <property type="entry name" value="CONDITIONED MEDIUM FACTOR RECEPTOR 1"/>
    <property type="match status" value="1"/>
</dbReference>
<reference evidence="2" key="1">
    <citation type="submission" date="2019-12" db="EMBL/GenBank/DDBJ databases">
        <title>High-Quality draft genome sequences of three cyanobacteria isolated from the limestone walls of the Old Cathedral of Coimbra.</title>
        <authorList>
            <person name="Tiago I."/>
            <person name="Soares F."/>
            <person name="Portugal A."/>
        </authorList>
    </citation>
    <scope>NUCLEOTIDE SEQUENCE</scope>
    <source>
        <strain evidence="2">A</strain>
    </source>
</reference>
<dbReference type="InterPro" id="IPR036188">
    <property type="entry name" value="FAD/NAD-bd_sf"/>
</dbReference>
<comment type="caution">
    <text evidence="2">The sequence shown here is derived from an EMBL/GenBank/DDBJ whole genome shotgun (WGS) entry which is preliminary data.</text>
</comment>
<dbReference type="SUPFAM" id="SSF51905">
    <property type="entry name" value="FAD/NAD(P)-binding domain"/>
    <property type="match status" value="1"/>
</dbReference>
<dbReference type="AlphaFoldDB" id="A0A8J8CJR5"/>
<dbReference type="InterPro" id="IPR011777">
    <property type="entry name" value="Geranylgeranyl_Rdtase_fam"/>
</dbReference>
<accession>A0A8J8CJR5</accession>
<name>A0A8J8CJR5_9CYAN</name>
<sequence length="403" mass="43935">MQNYDVVVCGAGPAGAMAAAEAARAGLKVALLEKQILPRHKTCGGGMPTGIQTQLYDLAPEAFVESEVTFMRHTWNFDDPYLAPINPPGSAKALSLWMVQRPIFDDALVQRAVQLGAMVRDGLAVRSLRSEPDGVMVRAEGIKTGSEFVAKARYVIGADGANGITVKATRLRKTPAIALALEVEQAHQWGDGDGTLRSDIAHLEFGAVKRGYAWVFPKADHLNIGAGVFRPDKKDGRSDRSLRSELQKTIFDYMDALGVKYDPDHIRFRGHPLPTWGGKELLHEGRILLAGDAAGLINPLFGDGILHAVKSGAIAAQCLADHAPDEYTARIHAEFAANFDAALKLSRVFYQWTGACYKYGVKSEKATRYATELLYGELLFTDIAGRAMRRLKQSVSGNFFHPQ</sequence>
<dbReference type="GO" id="GO:0016628">
    <property type="term" value="F:oxidoreductase activity, acting on the CH-CH group of donors, NAD or NADP as acceptor"/>
    <property type="evidence" value="ECO:0007669"/>
    <property type="project" value="InterPro"/>
</dbReference>
<dbReference type="Gene3D" id="3.50.50.60">
    <property type="entry name" value="FAD/NAD(P)-binding domain"/>
    <property type="match status" value="1"/>
</dbReference>
<proteinExistence type="predicted"/>
<dbReference type="Proteomes" id="UP000646053">
    <property type="component" value="Unassembled WGS sequence"/>
</dbReference>
<dbReference type="Pfam" id="PF01494">
    <property type="entry name" value="FAD_binding_3"/>
    <property type="match status" value="1"/>
</dbReference>
<gene>
    <name evidence="2" type="ORF">GS601_00600</name>
</gene>
<feature type="domain" description="FAD-binding" evidence="1">
    <location>
        <begin position="104"/>
        <end position="321"/>
    </location>
</feature>
<evidence type="ECO:0000313" key="2">
    <source>
        <dbReference type="EMBL" id="NDJ15800.1"/>
    </source>
</evidence>
<organism evidence="2 3">
    <name type="scientific">Myxacorys almedinensis A</name>
    <dbReference type="NCBI Taxonomy" id="2690445"/>
    <lineage>
        <taxon>Bacteria</taxon>
        <taxon>Bacillati</taxon>
        <taxon>Cyanobacteriota</taxon>
        <taxon>Cyanophyceae</taxon>
        <taxon>Leptolyngbyales</taxon>
        <taxon>Leptolyngbyaceae</taxon>
        <taxon>Myxacorys</taxon>
        <taxon>Myxacorys almedinensis</taxon>
    </lineage>
</organism>
<dbReference type="RefSeq" id="WP_162421211.1">
    <property type="nucleotide sequence ID" value="NZ_WVIE01000001.1"/>
</dbReference>
<dbReference type="PRINTS" id="PR00420">
    <property type="entry name" value="RNGMNOXGNASE"/>
</dbReference>
<dbReference type="NCBIfam" id="TIGR02032">
    <property type="entry name" value="GG-red-SF"/>
    <property type="match status" value="1"/>
</dbReference>
<dbReference type="Pfam" id="PF12831">
    <property type="entry name" value="FAD_oxidored"/>
    <property type="match status" value="1"/>
</dbReference>
<dbReference type="PANTHER" id="PTHR42685">
    <property type="entry name" value="GERANYLGERANYL DIPHOSPHATE REDUCTASE"/>
    <property type="match status" value="1"/>
</dbReference>
<evidence type="ECO:0000313" key="3">
    <source>
        <dbReference type="Proteomes" id="UP000646053"/>
    </source>
</evidence>